<dbReference type="EMBL" id="RWJN01000255">
    <property type="protein sequence ID" value="TCD64112.1"/>
    <property type="molecule type" value="Genomic_DNA"/>
</dbReference>
<evidence type="ECO:0000313" key="3">
    <source>
        <dbReference type="Proteomes" id="UP000292702"/>
    </source>
</evidence>
<feature type="compositionally biased region" description="Basic and acidic residues" evidence="1">
    <location>
        <begin position="200"/>
        <end position="218"/>
    </location>
</feature>
<feature type="region of interest" description="Disordered" evidence="1">
    <location>
        <begin position="117"/>
        <end position="298"/>
    </location>
</feature>
<proteinExistence type="predicted"/>
<dbReference type="AlphaFoldDB" id="A0A4R0R9D7"/>
<feature type="compositionally biased region" description="Low complexity" evidence="1">
    <location>
        <begin position="32"/>
        <end position="43"/>
    </location>
</feature>
<accession>A0A4R0R9D7</accession>
<feature type="region of interest" description="Disordered" evidence="1">
    <location>
        <begin position="580"/>
        <end position="616"/>
    </location>
</feature>
<gene>
    <name evidence="2" type="ORF">EIP91_004525</name>
</gene>
<feature type="compositionally biased region" description="Low complexity" evidence="1">
    <location>
        <begin position="580"/>
        <end position="601"/>
    </location>
</feature>
<feature type="region of interest" description="Disordered" evidence="1">
    <location>
        <begin position="1"/>
        <end position="93"/>
    </location>
</feature>
<dbReference type="Proteomes" id="UP000292702">
    <property type="component" value="Unassembled WGS sequence"/>
</dbReference>
<feature type="compositionally biased region" description="Basic and acidic residues" evidence="1">
    <location>
        <begin position="276"/>
        <end position="298"/>
    </location>
</feature>
<evidence type="ECO:0000313" key="2">
    <source>
        <dbReference type="EMBL" id="TCD64112.1"/>
    </source>
</evidence>
<name>A0A4R0R9D7_9APHY</name>
<sequence>MAGRPRLKPNAAKTVRSDSTSAATRAGRAGPSRSTHATRSSTAKNRPATLSDLEGSDDSVDRALQDDVDIGQETKESAATNFSDDDEDEWAVPTDAIDIYSDEEEIDDRMDTTHAVDNDLFNDEAVEDDPFMVDDDMEDEEGEVEMDRDDDDLLSDHTLLEETSVYEISRPSTPTVSRGNKSSSSKAAPLALPRTPVRRRTNEKEIDPQVVTSRERPPRPKPTPKKKSVPDVEQGQRTSSAIASKVAGKKRMDDKEDDVEEHPRPTNLRRKATSAAREETRKMLGTDEAPVKRRSNREATVKKRNVVDGVSIADKHGTHDLRVKGTFPPGTDVTPVVPTEGRGRKVRKPATVEEVKESYNQVEHEPALCVCIPDDEEQNRPQWSADPVVDDYMRLKECEFKEDYVDLDPHMSRHILDARPVLNMSTSWNSMQFCTLNAAVEANSITLSASGSRLLYQVKKVAVFSNELVNLAWVDPLHFGHSMPSWDPQERKYITRFKPNGEKIVQTNALFGFSAGDILGNAECLPGTTKMRQYLTLICDRAEFIRATNNGAFALRQSHLKLSGTLNGTSNVLIGTVPRGDTSSYGGSSSQLTTGGLPSSSATSPRQGTVRRGGAHPVAQNGYAAMTAYAGARVWGNNPVPIHDARQWFQQINERRRTPLTPFSLADAQQMPLFSGPIPHSSYVCVFHTTNVQLKGNSSEYLNFYVTAIIVLATPDGM</sequence>
<reference evidence="2 3" key="1">
    <citation type="submission" date="2018-11" db="EMBL/GenBank/DDBJ databases">
        <title>Genome assembly of Steccherinum ochraceum LE-BIN_3174, the white-rot fungus of the Steccherinaceae family (The Residual Polyporoid clade, Polyporales, Basidiomycota).</title>
        <authorList>
            <person name="Fedorova T.V."/>
            <person name="Glazunova O.A."/>
            <person name="Landesman E.O."/>
            <person name="Moiseenko K.V."/>
            <person name="Psurtseva N.V."/>
            <person name="Savinova O.S."/>
            <person name="Shakhova N.V."/>
            <person name="Tyazhelova T.V."/>
            <person name="Vasina D.V."/>
        </authorList>
    </citation>
    <scope>NUCLEOTIDE SEQUENCE [LARGE SCALE GENOMIC DNA]</scope>
    <source>
        <strain evidence="2 3">LE-BIN_3174</strain>
    </source>
</reference>
<feature type="compositionally biased region" description="Acidic residues" evidence="1">
    <location>
        <begin position="120"/>
        <end position="153"/>
    </location>
</feature>
<comment type="caution">
    <text evidence="2">The sequence shown here is derived from an EMBL/GenBank/DDBJ whole genome shotgun (WGS) entry which is preliminary data.</text>
</comment>
<feature type="compositionally biased region" description="Low complexity" evidence="1">
    <location>
        <begin position="181"/>
        <end position="193"/>
    </location>
</feature>
<keyword evidence="3" id="KW-1185">Reference proteome</keyword>
<protein>
    <submittedName>
        <fullName evidence="2">Uncharacterized protein</fullName>
    </submittedName>
</protein>
<feature type="compositionally biased region" description="Low complexity" evidence="1">
    <location>
        <begin position="325"/>
        <end position="340"/>
    </location>
</feature>
<evidence type="ECO:0000256" key="1">
    <source>
        <dbReference type="SAM" id="MobiDB-lite"/>
    </source>
</evidence>
<feature type="compositionally biased region" description="Polar residues" evidence="1">
    <location>
        <begin position="170"/>
        <end position="180"/>
    </location>
</feature>
<feature type="region of interest" description="Disordered" evidence="1">
    <location>
        <begin position="320"/>
        <end position="351"/>
    </location>
</feature>
<organism evidence="2 3">
    <name type="scientific">Steccherinum ochraceum</name>
    <dbReference type="NCBI Taxonomy" id="92696"/>
    <lineage>
        <taxon>Eukaryota</taxon>
        <taxon>Fungi</taxon>
        <taxon>Dikarya</taxon>
        <taxon>Basidiomycota</taxon>
        <taxon>Agaricomycotina</taxon>
        <taxon>Agaricomycetes</taxon>
        <taxon>Polyporales</taxon>
        <taxon>Steccherinaceae</taxon>
        <taxon>Steccherinum</taxon>
    </lineage>
</organism>